<protein>
    <submittedName>
        <fullName evidence="1">Uncharacterized protein</fullName>
    </submittedName>
</protein>
<dbReference type="AlphaFoldDB" id="A0A381C6B4"/>
<name>A0A381C6B4_9ENTR</name>
<accession>A0A381C6B4</accession>
<sequence length="216" mass="24609">MKNRFYLACTRETVGTNMSFHCVNGNGYSANVGLAHTYTREEAQAAWDSGREIELPVSADDVDALTVLHVDHQYVPGKTTIEPGCVKYVGFVKGQWDGNDLYWLCNGSLPTTDFSKASTFESPTDSAEIVWLPFHLADAVKRRTFNINLLDRRRMIQGAGLKTPDHIKRYKRRKGSSGKVRWNCPCCGKISWQLNPYDFDGCRNISCEEWRPRYEQ</sequence>
<evidence type="ECO:0000313" key="1">
    <source>
        <dbReference type="EMBL" id="SUW63454.1"/>
    </source>
</evidence>
<proteinExistence type="predicted"/>
<dbReference type="Proteomes" id="UP000255528">
    <property type="component" value="Unassembled WGS sequence"/>
</dbReference>
<dbReference type="RefSeq" id="WP_115628179.1">
    <property type="nucleotide sequence ID" value="NZ_UIGI01000001.1"/>
</dbReference>
<dbReference type="EMBL" id="UIGI01000001">
    <property type="protein sequence ID" value="SUW63454.1"/>
    <property type="molecule type" value="Genomic_DNA"/>
</dbReference>
<evidence type="ECO:0000313" key="2">
    <source>
        <dbReference type="Proteomes" id="UP000255528"/>
    </source>
</evidence>
<reference evidence="1 2" key="1">
    <citation type="submission" date="2018-06" db="EMBL/GenBank/DDBJ databases">
        <authorList>
            <consortium name="Pathogen Informatics"/>
            <person name="Doyle S."/>
        </authorList>
    </citation>
    <scope>NUCLEOTIDE SEQUENCE [LARGE SCALE GENOMIC DNA]</scope>
    <source>
        <strain evidence="1 2">NCTC12119</strain>
    </source>
</reference>
<organism evidence="1 2">
    <name type="scientific">Buttiauxella agrestis</name>
    <dbReference type="NCBI Taxonomy" id="82977"/>
    <lineage>
        <taxon>Bacteria</taxon>
        <taxon>Pseudomonadati</taxon>
        <taxon>Pseudomonadota</taxon>
        <taxon>Gammaproteobacteria</taxon>
        <taxon>Enterobacterales</taxon>
        <taxon>Enterobacteriaceae</taxon>
        <taxon>Buttiauxella</taxon>
    </lineage>
</organism>
<gene>
    <name evidence="1" type="ORF">NCTC12119_01944</name>
</gene>